<sequence length="367" mass="40018">MWQTVRINIESRMFRQQFQPVASGGFRERPASAAAPAGRQPHRRHRGRRAGPDGPAGGALAQRQPIGQRPRQSALDVSLVTALGGQSNYGPTGCRFHRSPTIGSASFGAQRYCLDRNGDFPSTDEKTRKNISSIYSHPIQSPKDLLILHSSVLTRLDLRSNRLSHVSSDVFGSLVRLRFLDLSDNPLVIPGADAERLRHLTAVVKVIIATVPDQPKMDEGSMVAKVTQLLDASETSTSTIPDSAMRFSHNGPNEASESTDGEEEVAAGKSPQQALALVGALLSLSVLIAVLFIIADRFMKRSHRGKTTAVWNRRGVAGVDGATTQLPQKDVVKLGWIPAEDFDHWSTVLIQNDTEHERLLLAVSPHQ</sequence>
<dbReference type="Pfam" id="PF13855">
    <property type="entry name" value="LRR_8"/>
    <property type="match status" value="1"/>
</dbReference>
<dbReference type="KEGG" id="dpx:DAPPUDRAFT_117744"/>
<dbReference type="InParanoid" id="E9HTN4"/>
<dbReference type="InterPro" id="IPR032675">
    <property type="entry name" value="LRR_dom_sf"/>
</dbReference>
<accession>E9HTN4</accession>
<feature type="compositionally biased region" description="Basic residues" evidence="1">
    <location>
        <begin position="40"/>
        <end position="49"/>
    </location>
</feature>
<gene>
    <name evidence="3" type="ORF">DAPPUDRAFT_117744</name>
</gene>
<reference evidence="3 4" key="1">
    <citation type="journal article" date="2011" name="Science">
        <title>The ecoresponsive genome of Daphnia pulex.</title>
        <authorList>
            <person name="Colbourne J.K."/>
            <person name="Pfrender M.E."/>
            <person name="Gilbert D."/>
            <person name="Thomas W.K."/>
            <person name="Tucker A."/>
            <person name="Oakley T.H."/>
            <person name="Tokishita S."/>
            <person name="Aerts A."/>
            <person name="Arnold G.J."/>
            <person name="Basu M.K."/>
            <person name="Bauer D.J."/>
            <person name="Caceres C.E."/>
            <person name="Carmel L."/>
            <person name="Casola C."/>
            <person name="Choi J.H."/>
            <person name="Detter J.C."/>
            <person name="Dong Q."/>
            <person name="Dusheyko S."/>
            <person name="Eads B.D."/>
            <person name="Frohlich T."/>
            <person name="Geiler-Samerotte K.A."/>
            <person name="Gerlach D."/>
            <person name="Hatcher P."/>
            <person name="Jogdeo S."/>
            <person name="Krijgsveld J."/>
            <person name="Kriventseva E.V."/>
            <person name="Kultz D."/>
            <person name="Laforsch C."/>
            <person name="Lindquist E."/>
            <person name="Lopez J."/>
            <person name="Manak J.R."/>
            <person name="Muller J."/>
            <person name="Pangilinan J."/>
            <person name="Patwardhan R.P."/>
            <person name="Pitluck S."/>
            <person name="Pritham E.J."/>
            <person name="Rechtsteiner A."/>
            <person name="Rho M."/>
            <person name="Rogozin I.B."/>
            <person name="Sakarya O."/>
            <person name="Salamov A."/>
            <person name="Schaack S."/>
            <person name="Shapiro H."/>
            <person name="Shiga Y."/>
            <person name="Skalitzky C."/>
            <person name="Smith Z."/>
            <person name="Souvorov A."/>
            <person name="Sung W."/>
            <person name="Tang Z."/>
            <person name="Tsuchiya D."/>
            <person name="Tu H."/>
            <person name="Vos H."/>
            <person name="Wang M."/>
            <person name="Wolf Y.I."/>
            <person name="Yamagata H."/>
            <person name="Yamada T."/>
            <person name="Ye Y."/>
            <person name="Shaw J.R."/>
            <person name="Andrews J."/>
            <person name="Crease T.J."/>
            <person name="Tang H."/>
            <person name="Lucas S.M."/>
            <person name="Robertson H.M."/>
            <person name="Bork P."/>
            <person name="Koonin E.V."/>
            <person name="Zdobnov E.M."/>
            <person name="Grigoriev I.V."/>
            <person name="Lynch M."/>
            <person name="Boore J.L."/>
        </authorList>
    </citation>
    <scope>NUCLEOTIDE SEQUENCE [LARGE SCALE GENOMIC DNA]</scope>
</reference>
<dbReference type="AlphaFoldDB" id="E9HTN4"/>
<evidence type="ECO:0000256" key="1">
    <source>
        <dbReference type="SAM" id="MobiDB-lite"/>
    </source>
</evidence>
<dbReference type="Gene3D" id="3.80.10.10">
    <property type="entry name" value="Ribonuclease Inhibitor"/>
    <property type="match status" value="1"/>
</dbReference>
<keyword evidence="2" id="KW-0472">Membrane</keyword>
<evidence type="ECO:0000313" key="3">
    <source>
        <dbReference type="EMBL" id="EFX64897.1"/>
    </source>
</evidence>
<dbReference type="HOGENOM" id="CLU_754925_0_0_1"/>
<evidence type="ECO:0000313" key="4">
    <source>
        <dbReference type="Proteomes" id="UP000000305"/>
    </source>
</evidence>
<name>E9HTN4_DAPPU</name>
<dbReference type="Proteomes" id="UP000000305">
    <property type="component" value="Unassembled WGS sequence"/>
</dbReference>
<feature type="region of interest" description="Disordered" evidence="1">
    <location>
        <begin position="236"/>
        <end position="267"/>
    </location>
</feature>
<keyword evidence="4" id="KW-1185">Reference proteome</keyword>
<protein>
    <submittedName>
        <fullName evidence="3">Uncharacterized protein</fullName>
    </submittedName>
</protein>
<dbReference type="EMBL" id="GL732780">
    <property type="protein sequence ID" value="EFX64897.1"/>
    <property type="molecule type" value="Genomic_DNA"/>
</dbReference>
<keyword evidence="2" id="KW-0812">Transmembrane</keyword>
<feature type="transmembrane region" description="Helical" evidence="2">
    <location>
        <begin position="274"/>
        <end position="295"/>
    </location>
</feature>
<feature type="region of interest" description="Disordered" evidence="1">
    <location>
        <begin position="22"/>
        <end position="72"/>
    </location>
</feature>
<proteinExistence type="predicted"/>
<dbReference type="SUPFAM" id="SSF52058">
    <property type="entry name" value="L domain-like"/>
    <property type="match status" value="1"/>
</dbReference>
<organism evidence="3 4">
    <name type="scientific">Daphnia pulex</name>
    <name type="common">Water flea</name>
    <dbReference type="NCBI Taxonomy" id="6669"/>
    <lineage>
        <taxon>Eukaryota</taxon>
        <taxon>Metazoa</taxon>
        <taxon>Ecdysozoa</taxon>
        <taxon>Arthropoda</taxon>
        <taxon>Crustacea</taxon>
        <taxon>Branchiopoda</taxon>
        <taxon>Diplostraca</taxon>
        <taxon>Cladocera</taxon>
        <taxon>Anomopoda</taxon>
        <taxon>Daphniidae</taxon>
        <taxon>Daphnia</taxon>
    </lineage>
</organism>
<keyword evidence="2" id="KW-1133">Transmembrane helix</keyword>
<evidence type="ECO:0000256" key="2">
    <source>
        <dbReference type="SAM" id="Phobius"/>
    </source>
</evidence>
<dbReference type="InterPro" id="IPR001611">
    <property type="entry name" value="Leu-rich_rpt"/>
</dbReference>